<feature type="region of interest" description="Disordered" evidence="1">
    <location>
        <begin position="1"/>
        <end position="38"/>
    </location>
</feature>
<feature type="transmembrane region" description="Helical" evidence="2">
    <location>
        <begin position="357"/>
        <end position="375"/>
    </location>
</feature>
<evidence type="ECO:0000313" key="6">
    <source>
        <dbReference type="Proteomes" id="UP000777438"/>
    </source>
</evidence>
<keyword evidence="2" id="KW-0812">Transmembrane</keyword>
<reference evidence="5 6" key="1">
    <citation type="journal article" date="2021" name="Nat. Commun.">
        <title>Genetic determinants of endophytism in the Arabidopsis root mycobiome.</title>
        <authorList>
            <person name="Mesny F."/>
            <person name="Miyauchi S."/>
            <person name="Thiergart T."/>
            <person name="Pickel B."/>
            <person name="Atanasova L."/>
            <person name="Karlsson M."/>
            <person name="Huettel B."/>
            <person name="Barry K.W."/>
            <person name="Haridas S."/>
            <person name="Chen C."/>
            <person name="Bauer D."/>
            <person name="Andreopoulos W."/>
            <person name="Pangilinan J."/>
            <person name="LaButti K."/>
            <person name="Riley R."/>
            <person name="Lipzen A."/>
            <person name="Clum A."/>
            <person name="Drula E."/>
            <person name="Henrissat B."/>
            <person name="Kohler A."/>
            <person name="Grigoriev I.V."/>
            <person name="Martin F.M."/>
            <person name="Hacquard S."/>
        </authorList>
    </citation>
    <scope>NUCLEOTIDE SEQUENCE [LARGE SCALE GENOMIC DNA]</scope>
    <source>
        <strain evidence="5 6">MPI-CAGE-CH-0241</strain>
    </source>
</reference>
<comment type="caution">
    <text evidence="5">The sequence shown here is derived from an EMBL/GenBank/DDBJ whole genome shotgun (WGS) entry which is preliminary data.</text>
</comment>
<sequence>MTEIDDATCIGPSGHNNRGRSGLPEADESVETEPCLGDEHCQHSPPVFTTIHRVRKLILASIDDPYTLDQLTGPRINKFVVRPLVDRLYDPDDISIVYCLLANRVQFLREQSTIVHQTVSISRATLCELVATRILRKFHEDNPGPMGLLLLAKVLVEGFDPFSGAPEEVKRSGRYRQWPVQERGGFERKLMALELAILSESKNFISSQACQKVVNAVYQGQVVYTPLSFVDILPDHYKHHPVSLYDPRKAPLLNYYRLIVPRSRNIIELVQFVVLVLLYVAAMAHRNSANLSLFEALFVVYTAGWVLNEFAAIIEHGWEVHSQNTWSFLDITFTLIFGVYFFARVYDISVGHIHDGIAFHVLCVAAPVLLTRVAFNLMPDNIVFISLHAMMKDFLVLTFLAVWCVTGFFLALQWLVMNDGSATGPKWYTVTKWLLWIWFGLDGTGIEESVQFHVILGPALMVAFAFLGNTLFLTILVALLTNTFSRIVAAETAEIQFRRAVQTFEGVKSDAIFAYPPPFNLLALIILLPLKFFVSPRAFHTIHVAMVRVLNAPTLLLINIYERRRIWTQTATGGSKSFLRWQFTGFSPHGDIQAVFEAEPPPVVQEEADELDRLSEMGFSDDLISRSSREIKQPVVFRLGNAKRRGTSPMSD</sequence>
<feature type="transmembrane region" description="Helical" evidence="2">
    <location>
        <begin position="326"/>
        <end position="345"/>
    </location>
</feature>
<evidence type="ECO:0000259" key="4">
    <source>
        <dbReference type="Pfam" id="PF23317"/>
    </source>
</evidence>
<dbReference type="InterPro" id="IPR056337">
    <property type="entry name" value="LHD_YVC1"/>
</dbReference>
<keyword evidence="2" id="KW-1133">Transmembrane helix</keyword>
<feature type="transmembrane region" description="Helical" evidence="2">
    <location>
        <begin position="266"/>
        <end position="284"/>
    </location>
</feature>
<feature type="transmembrane region" description="Helical" evidence="2">
    <location>
        <begin position="540"/>
        <end position="561"/>
    </location>
</feature>
<dbReference type="AlphaFoldDB" id="A0A9P8WEP0"/>
<feature type="domain" description="YVC1 N-terminal linker helical" evidence="3">
    <location>
        <begin position="48"/>
        <end position="232"/>
    </location>
</feature>
<dbReference type="Pfam" id="PF23317">
    <property type="entry name" value="YVC1_C"/>
    <property type="match status" value="1"/>
</dbReference>
<evidence type="ECO:0000256" key="1">
    <source>
        <dbReference type="SAM" id="MobiDB-lite"/>
    </source>
</evidence>
<organism evidence="5 6">
    <name type="scientific">Thelonectria olida</name>
    <dbReference type="NCBI Taxonomy" id="1576542"/>
    <lineage>
        <taxon>Eukaryota</taxon>
        <taxon>Fungi</taxon>
        <taxon>Dikarya</taxon>
        <taxon>Ascomycota</taxon>
        <taxon>Pezizomycotina</taxon>
        <taxon>Sordariomycetes</taxon>
        <taxon>Hypocreomycetidae</taxon>
        <taxon>Hypocreales</taxon>
        <taxon>Nectriaceae</taxon>
        <taxon>Thelonectria</taxon>
    </lineage>
</organism>
<name>A0A9P8WEP0_9HYPO</name>
<dbReference type="InterPro" id="IPR056336">
    <property type="entry name" value="YVC1_C"/>
</dbReference>
<accession>A0A9P8WEP0</accession>
<evidence type="ECO:0000313" key="5">
    <source>
        <dbReference type="EMBL" id="KAH6894749.1"/>
    </source>
</evidence>
<dbReference type="OrthoDB" id="2373987at2759"/>
<dbReference type="PANTHER" id="PTHR35859:SF1">
    <property type="entry name" value="NONSELECTIVE CATION CHANNEL PROTEIN"/>
    <property type="match status" value="1"/>
</dbReference>
<dbReference type="InterPro" id="IPR052971">
    <property type="entry name" value="TRP_calcium_channel"/>
</dbReference>
<keyword evidence="2" id="KW-0472">Membrane</keyword>
<proteinExistence type="predicted"/>
<feature type="transmembrane region" description="Helical" evidence="2">
    <location>
        <begin position="395"/>
        <end position="416"/>
    </location>
</feature>
<evidence type="ECO:0000259" key="3">
    <source>
        <dbReference type="Pfam" id="PF23190"/>
    </source>
</evidence>
<protein>
    <submittedName>
        <fullName evidence="5">Nonselective cation channel</fullName>
    </submittedName>
</protein>
<dbReference type="Pfam" id="PF23190">
    <property type="entry name" value="LHD_TRPY1"/>
    <property type="match status" value="1"/>
</dbReference>
<keyword evidence="6" id="KW-1185">Reference proteome</keyword>
<dbReference type="EMBL" id="JAGPYM010000005">
    <property type="protein sequence ID" value="KAH6894749.1"/>
    <property type="molecule type" value="Genomic_DNA"/>
</dbReference>
<feature type="transmembrane region" description="Helical" evidence="2">
    <location>
        <begin position="459"/>
        <end position="480"/>
    </location>
</feature>
<feature type="domain" description="Calcium channel YVC1-like C-terminal transmembrane" evidence="4">
    <location>
        <begin position="272"/>
        <end position="564"/>
    </location>
</feature>
<gene>
    <name evidence="5" type="ORF">B0T10DRAFT_481046</name>
</gene>
<evidence type="ECO:0000256" key="2">
    <source>
        <dbReference type="SAM" id="Phobius"/>
    </source>
</evidence>
<feature type="transmembrane region" description="Helical" evidence="2">
    <location>
        <begin position="296"/>
        <end position="314"/>
    </location>
</feature>
<dbReference type="PANTHER" id="PTHR35859">
    <property type="entry name" value="NONSELECTIVE CATION CHANNEL PROTEIN"/>
    <property type="match status" value="1"/>
</dbReference>
<dbReference type="Proteomes" id="UP000777438">
    <property type="component" value="Unassembled WGS sequence"/>
</dbReference>
<feature type="transmembrane region" description="Helical" evidence="2">
    <location>
        <begin position="512"/>
        <end position="534"/>
    </location>
</feature>